<organism evidence="1 2">
    <name type="scientific">Nemania bipapillata</name>
    <dbReference type="NCBI Taxonomy" id="110536"/>
    <lineage>
        <taxon>Eukaryota</taxon>
        <taxon>Fungi</taxon>
        <taxon>Dikarya</taxon>
        <taxon>Ascomycota</taxon>
        <taxon>Pezizomycotina</taxon>
        <taxon>Sordariomycetes</taxon>
        <taxon>Xylariomycetidae</taxon>
        <taxon>Xylariales</taxon>
        <taxon>Xylariaceae</taxon>
        <taxon>Nemania</taxon>
    </lineage>
</organism>
<protein>
    <submittedName>
        <fullName evidence="1">Uncharacterized protein</fullName>
    </submittedName>
</protein>
<name>A0ACC2IHF8_9PEZI</name>
<keyword evidence="2" id="KW-1185">Reference proteome</keyword>
<dbReference type="EMBL" id="JAPESX010001389">
    <property type="protein sequence ID" value="KAJ8114633.1"/>
    <property type="molecule type" value="Genomic_DNA"/>
</dbReference>
<evidence type="ECO:0000313" key="2">
    <source>
        <dbReference type="Proteomes" id="UP001153334"/>
    </source>
</evidence>
<proteinExistence type="predicted"/>
<evidence type="ECO:0000313" key="1">
    <source>
        <dbReference type="EMBL" id="KAJ8114633.1"/>
    </source>
</evidence>
<comment type="caution">
    <text evidence="1">The sequence shown here is derived from an EMBL/GenBank/DDBJ whole genome shotgun (WGS) entry which is preliminary data.</text>
</comment>
<dbReference type="Proteomes" id="UP001153334">
    <property type="component" value="Unassembled WGS sequence"/>
</dbReference>
<gene>
    <name evidence="1" type="ORF">ONZ43_g4856</name>
</gene>
<accession>A0ACC2IHF8</accession>
<sequence length="313" mass="34486">MDESLDAPQALDALLETRAVNLMAMEDLKFDHRKDEYSAMTPLGLALLSLAKTPEKDPWAVRALLKAGSDPNGLARKLYYSGTFYTGFMLALETARRDIVQLLLDSGANINLKPRFSVKRTPLQYAAELGHLDMVRMLIEKGAEVNAEPAIRGGGTALQFAALSGNCNIANELLTHGAHLDALPSKIHGRWPLECAAEHGRLDMIEFLWTKRGGSDVVAGFQRRQCLRAMNFARKNGHMGCMDLVSSLSGISVDRLEVENYGAPWLAFSDLSHSSSFIDWGMPFLTGSGMLVDDVNGTAKDYGDEWDYSDLWD</sequence>
<reference evidence="1" key="1">
    <citation type="submission" date="2022-11" db="EMBL/GenBank/DDBJ databases">
        <title>Genome Sequence of Nemania bipapillata.</title>
        <authorList>
            <person name="Buettner E."/>
        </authorList>
    </citation>
    <scope>NUCLEOTIDE SEQUENCE</scope>
    <source>
        <strain evidence="1">CP14</strain>
    </source>
</reference>